<evidence type="ECO:0000256" key="1">
    <source>
        <dbReference type="SAM" id="MobiDB-lite"/>
    </source>
</evidence>
<protein>
    <submittedName>
        <fullName evidence="2">Uncharacterized protein</fullName>
    </submittedName>
</protein>
<accession>A0A127Z328</accession>
<feature type="region of interest" description="Disordered" evidence="1">
    <location>
        <begin position="41"/>
        <end position="66"/>
    </location>
</feature>
<gene>
    <name evidence="2" type="ORF">SPSC_03899</name>
</gene>
<dbReference type="AlphaFoldDB" id="A0A127Z328"/>
<dbReference type="EMBL" id="LK056675">
    <property type="protein sequence ID" value="CDR88238.1"/>
    <property type="molecule type" value="Genomic_DNA"/>
</dbReference>
<organism evidence="2">
    <name type="scientific">Sporisorium scitamineum</name>
    <dbReference type="NCBI Taxonomy" id="49012"/>
    <lineage>
        <taxon>Eukaryota</taxon>
        <taxon>Fungi</taxon>
        <taxon>Dikarya</taxon>
        <taxon>Basidiomycota</taxon>
        <taxon>Ustilaginomycotina</taxon>
        <taxon>Ustilaginomycetes</taxon>
        <taxon>Ustilaginales</taxon>
        <taxon>Ustilaginaceae</taxon>
        <taxon>Sporisorium</taxon>
    </lineage>
</organism>
<name>A0A127Z328_9BASI</name>
<reference evidence="2" key="1">
    <citation type="submission" date="2014-06" db="EMBL/GenBank/DDBJ databases">
        <authorList>
            <person name="Ju J."/>
            <person name="Zhang J."/>
        </authorList>
    </citation>
    <scope>NUCLEOTIDE SEQUENCE</scope>
    <source>
        <strain evidence="2">SscI8</strain>
    </source>
</reference>
<evidence type="ECO:0000313" key="2">
    <source>
        <dbReference type="EMBL" id="CDR88238.1"/>
    </source>
</evidence>
<sequence length="258" mass="27097">MGATIVASKAILVLCVPTPPCHRPSRTIITSMEQVLETVTGREMPRALKLPRPKPRGHDSASKGSARGSDLSCQLCSQLPPQLVPSLTSQSAFMVQVADSFATAGSPCSCVEKKVFHILLPVSSTPQPHPTSQALHQAAPTAAMPVSTPLAAETDPVSMPAILLTTPVSSSAAMQQVLQHMQVTYTSATHMPLHSSYSAALKSLHDIQAMQADLSSPLEGGDDQLQSGETASTSIVSLINLTTEYPLTQLIADVQCGP</sequence>
<proteinExistence type="predicted"/>